<reference evidence="2 3" key="1">
    <citation type="submission" date="2024-08" db="EMBL/GenBank/DDBJ databases">
        <title>Draft Genome Sequence of Legionella lytica strain DSB2004, Isolated From a Fire Sprinkler System.</title>
        <authorList>
            <person name="Everhart A.D."/>
            <person name="Kidane D.T."/>
            <person name="Farone A.L."/>
            <person name="Farone M.B."/>
        </authorList>
    </citation>
    <scope>NUCLEOTIDE SEQUENCE [LARGE SCALE GENOMIC DNA]</scope>
    <source>
        <strain evidence="2 3">DSB2004</strain>
    </source>
</reference>
<proteinExistence type="predicted"/>
<sequence>MKTTKTLLKSILTVALFSSPAAFAAGNAISGQVMIINNMGNVDSNTNSPGASQSAFQVSVSDTTGVCSTAKLNYNGYVVVPWYSSGTHSSSHCVGAPVSIKVTPTIGTVSGITTAIYDSAVMTAPDTSPTPTTLKAPTPGSVVCGMSLCTTSYENMAVILTGDGNPSTAAAATATTWQSLAGAVPVFDAGNGALRSTGVFGLLAVIDLKAEELMRKYGYKPHTGGQAPK</sequence>
<dbReference type="Proteomes" id="UP001615550">
    <property type="component" value="Unassembled WGS sequence"/>
</dbReference>
<protein>
    <recommendedName>
        <fullName evidence="4">Secreted protein</fullName>
    </recommendedName>
</protein>
<name>A0ABW8D6D2_9GAMM</name>
<evidence type="ECO:0000313" key="2">
    <source>
        <dbReference type="EMBL" id="MFJ1267070.1"/>
    </source>
</evidence>
<organism evidence="2 3">
    <name type="scientific">Legionella lytica</name>
    <dbReference type="NCBI Taxonomy" id="96232"/>
    <lineage>
        <taxon>Bacteria</taxon>
        <taxon>Pseudomonadati</taxon>
        <taxon>Pseudomonadota</taxon>
        <taxon>Gammaproteobacteria</taxon>
        <taxon>Legionellales</taxon>
        <taxon>Legionellaceae</taxon>
        <taxon>Legionella</taxon>
    </lineage>
</organism>
<dbReference type="EMBL" id="JBGORX010000001">
    <property type="protein sequence ID" value="MFJ1267070.1"/>
    <property type="molecule type" value="Genomic_DNA"/>
</dbReference>
<evidence type="ECO:0000256" key="1">
    <source>
        <dbReference type="SAM" id="SignalP"/>
    </source>
</evidence>
<evidence type="ECO:0008006" key="4">
    <source>
        <dbReference type="Google" id="ProtNLM"/>
    </source>
</evidence>
<evidence type="ECO:0000313" key="3">
    <source>
        <dbReference type="Proteomes" id="UP001615550"/>
    </source>
</evidence>
<comment type="caution">
    <text evidence="2">The sequence shown here is derived from an EMBL/GenBank/DDBJ whole genome shotgun (WGS) entry which is preliminary data.</text>
</comment>
<feature type="chain" id="PRO_5047464144" description="Secreted protein" evidence="1">
    <location>
        <begin position="25"/>
        <end position="229"/>
    </location>
</feature>
<keyword evidence="3" id="KW-1185">Reference proteome</keyword>
<accession>A0ABW8D6D2</accession>
<feature type="signal peptide" evidence="1">
    <location>
        <begin position="1"/>
        <end position="24"/>
    </location>
</feature>
<keyword evidence="1" id="KW-0732">Signal</keyword>
<dbReference type="RefSeq" id="WP_400185574.1">
    <property type="nucleotide sequence ID" value="NZ_JBGORX010000001.1"/>
</dbReference>
<gene>
    <name evidence="2" type="ORF">ACD661_00705</name>
</gene>